<evidence type="ECO:0000313" key="1">
    <source>
        <dbReference type="EMBL" id="CAJ2669859.1"/>
    </source>
</evidence>
<dbReference type="Proteomes" id="UP001177021">
    <property type="component" value="Unassembled WGS sequence"/>
</dbReference>
<keyword evidence="2" id="KW-1185">Reference proteome</keyword>
<name>A0ACB0LK19_TRIPR</name>
<comment type="caution">
    <text evidence="1">The sequence shown here is derived from an EMBL/GenBank/DDBJ whole genome shotgun (WGS) entry which is preliminary data.</text>
</comment>
<sequence>MALTYGHAFSHIPIFVSLSIFLVIPSSCLNPRKFLNVTSYSPSDSPYQSSSYATFYGPPDGDGSEGGACGYGKAVGQPPFNSMISAGGPAIFKGGKGCGACYQVRCVGNQACSGNPVTIVITDECPGCNYNFDMSGRAFGSMAISGRGDQLRNAGKVLVQYKVVSLYVTFRLHLISTLVACNYPGVSITFRVDLGTNPYYFATLIEYEDGDGDLKTVEIKEANSATWESMQESVGAVWKLNKGAPMRAPFSIRLTTIESGKVFVANNVIPVEDPLSPWLEEIEGPLLDGTQNAQWLPIDSDDDIEEIPIDVDHSNSGHTPSQSGEGGLSPPSDENSGGNGGGGNQEQVHGISEGSHHSFQEEAYDRRDQNLLSRRMEEESCEDMTGGGSSNPSRGRAKRGKSKKKANPLDDSSSSSGVQSYGDFGFVAPFEGNQGNFPSYYQNPSYMPHGYYPYMSNPNLPFYNDAPMNYNESSTNSSYDYQQIEPPRSSGLFDYVFGRSGNNNDEGDSGSYDPARRSTMW</sequence>
<evidence type="ECO:0000313" key="2">
    <source>
        <dbReference type="Proteomes" id="UP001177021"/>
    </source>
</evidence>
<accession>A0ACB0LK19</accession>
<proteinExistence type="predicted"/>
<organism evidence="1 2">
    <name type="scientific">Trifolium pratense</name>
    <name type="common">Red clover</name>
    <dbReference type="NCBI Taxonomy" id="57577"/>
    <lineage>
        <taxon>Eukaryota</taxon>
        <taxon>Viridiplantae</taxon>
        <taxon>Streptophyta</taxon>
        <taxon>Embryophyta</taxon>
        <taxon>Tracheophyta</taxon>
        <taxon>Spermatophyta</taxon>
        <taxon>Magnoliopsida</taxon>
        <taxon>eudicotyledons</taxon>
        <taxon>Gunneridae</taxon>
        <taxon>Pentapetalae</taxon>
        <taxon>rosids</taxon>
        <taxon>fabids</taxon>
        <taxon>Fabales</taxon>
        <taxon>Fabaceae</taxon>
        <taxon>Papilionoideae</taxon>
        <taxon>50 kb inversion clade</taxon>
        <taxon>NPAAA clade</taxon>
        <taxon>Hologalegina</taxon>
        <taxon>IRL clade</taxon>
        <taxon>Trifolieae</taxon>
        <taxon>Trifolium</taxon>
    </lineage>
</organism>
<reference evidence="1" key="1">
    <citation type="submission" date="2023-10" db="EMBL/GenBank/DDBJ databases">
        <authorList>
            <person name="Rodriguez Cubillos JULIANA M."/>
            <person name="De Vega J."/>
        </authorList>
    </citation>
    <scope>NUCLEOTIDE SEQUENCE</scope>
</reference>
<dbReference type="EMBL" id="CASHSV030000615">
    <property type="protein sequence ID" value="CAJ2669859.1"/>
    <property type="molecule type" value="Genomic_DNA"/>
</dbReference>
<gene>
    <name evidence="1" type="ORF">MILVUS5_LOCUS33992</name>
</gene>
<protein>
    <submittedName>
        <fullName evidence="1">Uncharacterized protein</fullName>
    </submittedName>
</protein>